<dbReference type="AlphaFoldDB" id="A0A1N6FGJ8"/>
<proteinExistence type="predicted"/>
<dbReference type="InterPro" id="IPR036873">
    <property type="entry name" value="Rhodanese-like_dom_sf"/>
</dbReference>
<evidence type="ECO:0000259" key="4">
    <source>
        <dbReference type="Pfam" id="PF13649"/>
    </source>
</evidence>
<evidence type="ECO:0000313" key="5">
    <source>
        <dbReference type="EMBL" id="SIN94392.1"/>
    </source>
</evidence>
<dbReference type="RefSeq" id="WP_074201339.1">
    <property type="nucleotide sequence ID" value="NZ_FSRE01000002.1"/>
</dbReference>
<dbReference type="Pfam" id="PF13649">
    <property type="entry name" value="Methyltransf_25"/>
    <property type="match status" value="1"/>
</dbReference>
<dbReference type="InterPro" id="IPR029063">
    <property type="entry name" value="SAM-dependent_MTases_sf"/>
</dbReference>
<sequence length="252" mass="27512">MKPCWLDFRSEAAFAAGHVPGSAHFSWPALRLLQNALPAPHVGTLHLMEPPSDAVDWLRAKGYAVQLHDWSAWTGPVEMGSDSARLWQPTPALQQWLEEGTLPVGRALDLGCGGGRDAVWLAMQGWSVTAIDREARALARAEALARHEGVVVDFRACNLRQPDCMPTDPFDLVLMVRMHLPELFETMASRLASGGHVFVLCFHPDASKPAAAAHKATPEQLQRGFAALTPITAKIIQSSDGRPMSLYIGRKP</sequence>
<protein>
    <submittedName>
        <fullName evidence="5">Methyltransferase domain-containing protein</fullName>
    </submittedName>
</protein>
<keyword evidence="6" id="KW-1185">Reference proteome</keyword>
<name>A0A1N6FGJ8_9GAMM</name>
<dbReference type="CDD" id="cd02440">
    <property type="entry name" value="AdoMet_MTases"/>
    <property type="match status" value="1"/>
</dbReference>
<dbReference type="SUPFAM" id="SSF52821">
    <property type="entry name" value="Rhodanese/Cell cycle control phosphatase"/>
    <property type="match status" value="1"/>
</dbReference>
<keyword evidence="1 5" id="KW-0489">Methyltransferase</keyword>
<dbReference type="InterPro" id="IPR041698">
    <property type="entry name" value="Methyltransf_25"/>
</dbReference>
<accession>A0A1N6FGJ8</accession>
<evidence type="ECO:0000256" key="3">
    <source>
        <dbReference type="ARBA" id="ARBA00022691"/>
    </source>
</evidence>
<organism evidence="5 6">
    <name type="scientific">Sulfurivirga caldicuralii</name>
    <dbReference type="NCBI Taxonomy" id="364032"/>
    <lineage>
        <taxon>Bacteria</taxon>
        <taxon>Pseudomonadati</taxon>
        <taxon>Pseudomonadota</taxon>
        <taxon>Gammaproteobacteria</taxon>
        <taxon>Thiotrichales</taxon>
        <taxon>Piscirickettsiaceae</taxon>
        <taxon>Sulfurivirga</taxon>
    </lineage>
</organism>
<dbReference type="SUPFAM" id="SSF53335">
    <property type="entry name" value="S-adenosyl-L-methionine-dependent methyltransferases"/>
    <property type="match status" value="1"/>
</dbReference>
<keyword evidence="2 5" id="KW-0808">Transferase</keyword>
<dbReference type="PANTHER" id="PTHR43464:SF19">
    <property type="entry name" value="UBIQUINONE BIOSYNTHESIS O-METHYLTRANSFERASE, MITOCHONDRIAL"/>
    <property type="match status" value="1"/>
</dbReference>
<keyword evidence="3" id="KW-0949">S-adenosyl-L-methionine</keyword>
<dbReference type="EMBL" id="FSRE01000002">
    <property type="protein sequence ID" value="SIN94392.1"/>
    <property type="molecule type" value="Genomic_DNA"/>
</dbReference>
<dbReference type="PANTHER" id="PTHR43464">
    <property type="entry name" value="METHYLTRANSFERASE"/>
    <property type="match status" value="1"/>
</dbReference>
<dbReference type="GO" id="GO:0032259">
    <property type="term" value="P:methylation"/>
    <property type="evidence" value="ECO:0007669"/>
    <property type="project" value="UniProtKB-KW"/>
</dbReference>
<evidence type="ECO:0000313" key="6">
    <source>
        <dbReference type="Proteomes" id="UP000198461"/>
    </source>
</evidence>
<reference evidence="5 6" key="1">
    <citation type="submission" date="2016-11" db="EMBL/GenBank/DDBJ databases">
        <authorList>
            <person name="Jaros S."/>
            <person name="Januszkiewicz K."/>
            <person name="Wedrychowicz H."/>
        </authorList>
    </citation>
    <scope>NUCLEOTIDE SEQUENCE [LARGE SCALE GENOMIC DNA]</scope>
    <source>
        <strain evidence="5 6">DSM 17737</strain>
    </source>
</reference>
<dbReference type="GO" id="GO:0008168">
    <property type="term" value="F:methyltransferase activity"/>
    <property type="evidence" value="ECO:0007669"/>
    <property type="project" value="UniProtKB-KW"/>
</dbReference>
<dbReference type="Gene3D" id="3.40.50.150">
    <property type="entry name" value="Vaccinia Virus protein VP39"/>
    <property type="match status" value="1"/>
</dbReference>
<feature type="domain" description="Methyltransferase" evidence="4">
    <location>
        <begin position="108"/>
        <end position="195"/>
    </location>
</feature>
<evidence type="ECO:0000256" key="2">
    <source>
        <dbReference type="ARBA" id="ARBA00022679"/>
    </source>
</evidence>
<gene>
    <name evidence="5" type="ORF">SAMN05443662_1071</name>
</gene>
<dbReference type="Proteomes" id="UP000198461">
    <property type="component" value="Unassembled WGS sequence"/>
</dbReference>
<evidence type="ECO:0000256" key="1">
    <source>
        <dbReference type="ARBA" id="ARBA00022603"/>
    </source>
</evidence>
<dbReference type="STRING" id="364032.SAMN05443662_1071"/>